<evidence type="ECO:0000259" key="2">
    <source>
        <dbReference type="Pfam" id="PF03968"/>
    </source>
</evidence>
<name>A0A178ID77_9BACT</name>
<evidence type="ECO:0000313" key="3">
    <source>
        <dbReference type="EMBL" id="OAM87019.1"/>
    </source>
</evidence>
<feature type="region of interest" description="Disordered" evidence="1">
    <location>
        <begin position="125"/>
        <end position="147"/>
    </location>
</feature>
<keyword evidence="4" id="KW-1185">Reference proteome</keyword>
<reference evidence="3 4" key="1">
    <citation type="submission" date="2016-01" db="EMBL/GenBank/DDBJ databases">
        <title>High potential of lignocellulose degradation of a new Verrucomicrobia species.</title>
        <authorList>
            <person name="Wang Y."/>
            <person name="Shi Y."/>
            <person name="Qiu Z."/>
            <person name="Liu S."/>
            <person name="Yang H."/>
        </authorList>
    </citation>
    <scope>NUCLEOTIDE SEQUENCE [LARGE SCALE GENOMIC DNA]</scope>
    <source>
        <strain evidence="3 4">TSB47</strain>
    </source>
</reference>
<dbReference type="Pfam" id="PF03968">
    <property type="entry name" value="LptD_N"/>
    <property type="match status" value="1"/>
</dbReference>
<evidence type="ECO:0000256" key="1">
    <source>
        <dbReference type="SAM" id="MobiDB-lite"/>
    </source>
</evidence>
<accession>A0A178ID77</accession>
<proteinExistence type="predicted"/>
<dbReference type="Proteomes" id="UP000078486">
    <property type="component" value="Unassembled WGS sequence"/>
</dbReference>
<sequence>MWTTSEGITHAILTGSVKAAATNMRLTCDRLELTATNIGDKTATIGNFEKLQRLLAIGSVNIVQGEREATCGRAELLPREDKVILTENPVVIDHANGSRATGDPVILRRGERRVEGKNVRITFPPIRDLGFDKDQPPPAPAAPASDK</sequence>
<dbReference type="AlphaFoldDB" id="A0A178ID77"/>
<dbReference type="Gene3D" id="2.60.450.10">
    <property type="entry name" value="Lipopolysaccharide (LPS) transport protein A like domain"/>
    <property type="match status" value="1"/>
</dbReference>
<organism evidence="3 4">
    <name type="scientific">Termitidicoccus mucosus</name>
    <dbReference type="NCBI Taxonomy" id="1184151"/>
    <lineage>
        <taxon>Bacteria</taxon>
        <taxon>Pseudomonadati</taxon>
        <taxon>Verrucomicrobiota</taxon>
        <taxon>Opitutia</taxon>
        <taxon>Opitutales</taxon>
        <taxon>Opitutaceae</taxon>
        <taxon>Termitidicoccus</taxon>
    </lineage>
</organism>
<dbReference type="EMBL" id="LRRQ01000189">
    <property type="protein sequence ID" value="OAM87019.1"/>
    <property type="molecule type" value="Genomic_DNA"/>
</dbReference>
<gene>
    <name evidence="3" type="ORF">AW736_25310</name>
</gene>
<comment type="caution">
    <text evidence="3">The sequence shown here is derived from an EMBL/GenBank/DDBJ whole genome shotgun (WGS) entry which is preliminary data.</text>
</comment>
<protein>
    <recommendedName>
        <fullName evidence="2">Organic solvent tolerance-like N-terminal domain-containing protein</fullName>
    </recommendedName>
</protein>
<feature type="domain" description="Organic solvent tolerance-like N-terminal" evidence="2">
    <location>
        <begin position="10"/>
        <end position="105"/>
    </location>
</feature>
<dbReference type="STRING" id="1184151.AW736_25310"/>
<evidence type="ECO:0000313" key="4">
    <source>
        <dbReference type="Proteomes" id="UP000078486"/>
    </source>
</evidence>
<dbReference type="InterPro" id="IPR005653">
    <property type="entry name" value="OstA-like_N"/>
</dbReference>